<evidence type="ECO:0008006" key="3">
    <source>
        <dbReference type="Google" id="ProtNLM"/>
    </source>
</evidence>
<reference evidence="1 2" key="1">
    <citation type="submission" date="2023-03" db="EMBL/GenBank/DDBJ databases">
        <authorList>
            <person name="Pearce D."/>
        </authorList>
    </citation>
    <scope>NUCLEOTIDE SEQUENCE [LARGE SCALE GENOMIC DNA]</scope>
    <source>
        <strain evidence="1">Msz</strain>
    </source>
</reference>
<evidence type="ECO:0000313" key="2">
    <source>
        <dbReference type="Proteomes" id="UP001162030"/>
    </source>
</evidence>
<name>A0ABM9I0J1_9GAMM</name>
<evidence type="ECO:0000313" key="1">
    <source>
        <dbReference type="EMBL" id="CAI8810561.1"/>
    </source>
</evidence>
<accession>A0ABM9I0J1</accession>
<dbReference type="EMBL" id="OX458333">
    <property type="protein sequence ID" value="CAI8810561.1"/>
    <property type="molecule type" value="Genomic_DNA"/>
</dbReference>
<dbReference type="Proteomes" id="UP001162030">
    <property type="component" value="Chromosome"/>
</dbReference>
<sequence length="209" mass="25010">MDALNDTFHGLREKVNILVPCVCTRCRTLAEPEFFEQKRLLQRKRDGKLKVECPASYEDVDVLEMLDGIRVDRLPGWAKEESRLKAPPEPEKVERTIKIFLASSSELRADRDEFDLYFRQQNDTLRKQGIYLQIVRWENFLDAMSETRLQDEYNKEIRACDLFVSLFFYQDWKIYRGRIRHRPPAVSGNRQTAHLYLFQECSGEYWKYR</sequence>
<keyword evidence="2" id="KW-1185">Reference proteome</keyword>
<proteinExistence type="predicted"/>
<organism evidence="1 2">
    <name type="scientific">Methylocaldum szegediense</name>
    <dbReference type="NCBI Taxonomy" id="73780"/>
    <lineage>
        <taxon>Bacteria</taxon>
        <taxon>Pseudomonadati</taxon>
        <taxon>Pseudomonadota</taxon>
        <taxon>Gammaproteobacteria</taxon>
        <taxon>Methylococcales</taxon>
        <taxon>Methylococcaceae</taxon>
        <taxon>Methylocaldum</taxon>
    </lineage>
</organism>
<gene>
    <name evidence="1" type="ORF">MSZNOR_1769</name>
</gene>
<protein>
    <recommendedName>
        <fullName evidence="3">TIR domain-containing protein</fullName>
    </recommendedName>
</protein>